<evidence type="ECO:0000256" key="2">
    <source>
        <dbReference type="ARBA" id="ARBA00022835"/>
    </source>
</evidence>
<dbReference type="AlphaFoldDB" id="A0A1I7TEZ4"/>
<organism evidence="4 5">
    <name type="scientific">Caenorhabditis tropicalis</name>
    <dbReference type="NCBI Taxonomy" id="1561998"/>
    <lineage>
        <taxon>Eukaryota</taxon>
        <taxon>Metazoa</taxon>
        <taxon>Ecdysozoa</taxon>
        <taxon>Nematoda</taxon>
        <taxon>Chromadorea</taxon>
        <taxon>Rhabditida</taxon>
        <taxon>Rhabditina</taxon>
        <taxon>Rhabditomorpha</taxon>
        <taxon>Rhabditoidea</taxon>
        <taxon>Rhabditidae</taxon>
        <taxon>Peloderinae</taxon>
        <taxon>Caenorhabditis</taxon>
    </lineage>
</organism>
<dbReference type="eggNOG" id="KOG3409">
    <property type="taxonomic scope" value="Eukaryota"/>
</dbReference>
<evidence type="ECO:0000259" key="3">
    <source>
        <dbReference type="Pfam" id="PF14382"/>
    </source>
</evidence>
<dbReference type="InterPro" id="IPR012340">
    <property type="entry name" value="NA-bd_OB-fold"/>
</dbReference>
<dbReference type="Pfam" id="PF14382">
    <property type="entry name" value="ECR1_N"/>
    <property type="match status" value="1"/>
</dbReference>
<dbReference type="Gene3D" id="2.40.50.100">
    <property type="match status" value="1"/>
</dbReference>
<dbReference type="InterPro" id="IPR025721">
    <property type="entry name" value="Exosome_cplx_N_dom"/>
</dbReference>
<dbReference type="PANTHER" id="PTHR12686:SF8">
    <property type="entry name" value="EXOSOME COMPLEX COMPONENT CSL4"/>
    <property type="match status" value="1"/>
</dbReference>
<dbReference type="STRING" id="1561998.A0A1I7TEZ4"/>
<dbReference type="InterPro" id="IPR039771">
    <property type="entry name" value="Csl4"/>
</dbReference>
<dbReference type="GO" id="GO:0006396">
    <property type="term" value="P:RNA processing"/>
    <property type="evidence" value="ECO:0007669"/>
    <property type="project" value="InterPro"/>
</dbReference>
<reference evidence="5" key="1">
    <citation type="submission" date="2016-11" db="UniProtKB">
        <authorList>
            <consortium name="WormBaseParasite"/>
        </authorList>
    </citation>
    <scope>IDENTIFICATION</scope>
</reference>
<evidence type="ECO:0000256" key="1">
    <source>
        <dbReference type="ARBA" id="ARBA00004604"/>
    </source>
</evidence>
<protein>
    <submittedName>
        <fullName evidence="5">Exosome complex component Csl4</fullName>
    </submittedName>
</protein>
<evidence type="ECO:0000313" key="5">
    <source>
        <dbReference type="WBParaSite" id="Csp11.Scaffold596.g5285.t1"/>
    </source>
</evidence>
<dbReference type="SUPFAM" id="SSF110324">
    <property type="entry name" value="Ribosomal L27 protein-like"/>
    <property type="match status" value="1"/>
</dbReference>
<dbReference type="GO" id="GO:0000176">
    <property type="term" value="C:nuclear exosome (RNase complex)"/>
    <property type="evidence" value="ECO:0007669"/>
    <property type="project" value="TreeGrafter"/>
</dbReference>
<dbReference type="WBParaSite" id="Csp11.Scaffold596.g5285.t1">
    <property type="protein sequence ID" value="Csp11.Scaffold596.g5285.t1"/>
    <property type="gene ID" value="Csp11.Scaffold596.g5285"/>
</dbReference>
<evidence type="ECO:0000313" key="4">
    <source>
        <dbReference type="Proteomes" id="UP000095282"/>
    </source>
</evidence>
<name>A0A1I7TEZ4_9PELO</name>
<feature type="domain" description="Exosome complex component N-terminal" evidence="3">
    <location>
        <begin position="6"/>
        <end position="43"/>
    </location>
</feature>
<dbReference type="SUPFAM" id="SSF50249">
    <property type="entry name" value="Nucleic acid-binding proteins"/>
    <property type="match status" value="1"/>
</dbReference>
<dbReference type="PANTHER" id="PTHR12686">
    <property type="entry name" value="3'-5' EXORIBONUCLEASE CSL4-RELATED"/>
    <property type="match status" value="1"/>
</dbReference>
<proteinExistence type="predicted"/>
<keyword evidence="2" id="KW-0271">Exosome</keyword>
<keyword evidence="4" id="KW-1185">Reference proteome</keyword>
<dbReference type="GO" id="GO:0005730">
    <property type="term" value="C:nucleolus"/>
    <property type="evidence" value="ECO:0007669"/>
    <property type="project" value="UniProtKB-SubCell"/>
</dbReference>
<dbReference type="Gene3D" id="2.40.50.140">
    <property type="entry name" value="Nucleic acid-binding proteins"/>
    <property type="match status" value="1"/>
</dbReference>
<accession>A0A1I7TEZ4</accession>
<dbReference type="Proteomes" id="UP000095282">
    <property type="component" value="Unplaced"/>
</dbReference>
<dbReference type="GO" id="GO:0005737">
    <property type="term" value="C:cytoplasm"/>
    <property type="evidence" value="ECO:0007669"/>
    <property type="project" value="TreeGrafter"/>
</dbReference>
<sequence>MITGTIVAPGDKVLDRVGQYRLGNGLYEANKRIYSSIAGYVNIYTFKDKSDNLVQVIEVRRSTDPRENELLPYVGAVVTAKVMAVGLRFAKCDIIAIGDKVYKKRFSALLPKKKLRPLEPELSEPFKNFVRTNDYILAKVCEDVGIKDKFVLSIAEDELGVVLCRGKFGEAMKKVDWNTVISTRTGKTEPRKMAKVPQNCVLFNDDSSAMETDA</sequence>
<comment type="subcellular location">
    <subcellularLocation>
        <location evidence="1">Nucleus</location>
        <location evidence="1">Nucleolus</location>
    </subcellularLocation>
</comment>